<accession>A0A212EZ06</accession>
<name>A0A212EZ06_DANPL</name>
<dbReference type="EMBL" id="AGBW02011399">
    <property type="protein sequence ID" value="OWR46728.1"/>
    <property type="molecule type" value="Genomic_DNA"/>
</dbReference>
<evidence type="ECO:0000313" key="2">
    <source>
        <dbReference type="Proteomes" id="UP000007151"/>
    </source>
</evidence>
<evidence type="ECO:0000313" key="1">
    <source>
        <dbReference type="EMBL" id="OWR46728.1"/>
    </source>
</evidence>
<protein>
    <submittedName>
        <fullName evidence="1">Uncharacterized protein</fullName>
    </submittedName>
</protein>
<dbReference type="KEGG" id="dpl:KGM_202583"/>
<sequence>MIVTYAVANEERNDLDAIQNRDGVNLDGLKINETKVMEPNSTFEVVPLATFTGDGCPTGKVKINGICVDKD</sequence>
<organism evidence="1 2">
    <name type="scientific">Danaus plexippus plexippus</name>
    <dbReference type="NCBI Taxonomy" id="278856"/>
    <lineage>
        <taxon>Eukaryota</taxon>
        <taxon>Metazoa</taxon>
        <taxon>Ecdysozoa</taxon>
        <taxon>Arthropoda</taxon>
        <taxon>Hexapoda</taxon>
        <taxon>Insecta</taxon>
        <taxon>Pterygota</taxon>
        <taxon>Neoptera</taxon>
        <taxon>Endopterygota</taxon>
        <taxon>Lepidoptera</taxon>
        <taxon>Glossata</taxon>
        <taxon>Ditrysia</taxon>
        <taxon>Papilionoidea</taxon>
        <taxon>Nymphalidae</taxon>
        <taxon>Danainae</taxon>
        <taxon>Danaini</taxon>
        <taxon>Danaina</taxon>
        <taxon>Danaus</taxon>
        <taxon>Danaus</taxon>
    </lineage>
</organism>
<dbReference type="AlphaFoldDB" id="A0A212EZ06"/>
<dbReference type="Proteomes" id="UP000007151">
    <property type="component" value="Unassembled WGS sequence"/>
</dbReference>
<reference evidence="1 2" key="1">
    <citation type="journal article" date="2011" name="Cell">
        <title>The monarch butterfly genome yields insights into long-distance migration.</title>
        <authorList>
            <person name="Zhan S."/>
            <person name="Merlin C."/>
            <person name="Boore J.L."/>
            <person name="Reppert S.M."/>
        </authorList>
    </citation>
    <scope>NUCLEOTIDE SEQUENCE [LARGE SCALE GENOMIC DNA]</scope>
    <source>
        <strain evidence="1">F-2</strain>
    </source>
</reference>
<gene>
    <name evidence="1" type="ORF">KGM_202583</name>
</gene>
<comment type="caution">
    <text evidence="1">The sequence shown here is derived from an EMBL/GenBank/DDBJ whole genome shotgun (WGS) entry which is preliminary data.</text>
</comment>
<dbReference type="InParanoid" id="A0A212EZ06"/>
<keyword evidence="2" id="KW-1185">Reference proteome</keyword>
<proteinExistence type="predicted"/>